<sequence length="302" mass="33854">YRRSPNDEKPTRDVNCGLEVEWKGDAWHECHSHTFVIETSSQKNILDSVNRLDSIAFLTWLGRGVKSSERGIPFELWLRLYSPKLREICIARGALPWDLLEHHLMPPPMTSSSMKGMKKLEEFLPKWSRDLSRHALSLFDVASNKLSARLFLNIAYRLETTILRTSGTNIIDASESRGKGGLCHPRTALHLAPSTARPGIHLHVNVLAVSGLRAAASSLGESARLQLRMHCLLLLPLKCSRHANPLRLLATTVSKAPLTTFHASQEELKMRLDVLLPLGWTYSTSSHDEVSFDAEITLQVLS</sequence>
<organism evidence="3">
    <name type="scientific">Hydatigena taeniaeformis</name>
    <name type="common">Feline tapeworm</name>
    <name type="synonym">Taenia taeniaeformis</name>
    <dbReference type="NCBI Taxonomy" id="6205"/>
    <lineage>
        <taxon>Eukaryota</taxon>
        <taxon>Metazoa</taxon>
        <taxon>Spiralia</taxon>
        <taxon>Lophotrochozoa</taxon>
        <taxon>Platyhelminthes</taxon>
        <taxon>Cestoda</taxon>
        <taxon>Eucestoda</taxon>
        <taxon>Cyclophyllidea</taxon>
        <taxon>Taeniidae</taxon>
        <taxon>Hydatigera</taxon>
    </lineage>
</organism>
<name>A0A0R3WUL4_HYDTA</name>
<dbReference type="WBParaSite" id="TTAC_0000445401-mRNA-1">
    <property type="protein sequence ID" value="TTAC_0000445401-mRNA-1"/>
    <property type="gene ID" value="TTAC_0000445401"/>
</dbReference>
<accession>A0A0R3WUL4</accession>
<protein>
    <submittedName>
        <fullName evidence="3">Fmp27_GFWDK domain-containing protein</fullName>
    </submittedName>
</protein>
<dbReference type="EMBL" id="UYWX01004441">
    <property type="protein sequence ID" value="VDM24952.1"/>
    <property type="molecule type" value="Genomic_DNA"/>
</dbReference>
<evidence type="ECO:0000313" key="1">
    <source>
        <dbReference type="EMBL" id="VDM24952.1"/>
    </source>
</evidence>
<dbReference type="OrthoDB" id="79771at2759"/>
<dbReference type="STRING" id="6205.A0A0R3WUL4"/>
<keyword evidence="2" id="KW-1185">Reference proteome</keyword>
<dbReference type="Proteomes" id="UP000274429">
    <property type="component" value="Unassembled WGS sequence"/>
</dbReference>
<reference evidence="1 2" key="2">
    <citation type="submission" date="2018-11" db="EMBL/GenBank/DDBJ databases">
        <authorList>
            <consortium name="Pathogen Informatics"/>
        </authorList>
    </citation>
    <scope>NUCLEOTIDE SEQUENCE [LARGE SCALE GENOMIC DNA]</scope>
</reference>
<evidence type="ECO:0000313" key="3">
    <source>
        <dbReference type="WBParaSite" id="TTAC_0000445401-mRNA-1"/>
    </source>
</evidence>
<proteinExistence type="predicted"/>
<dbReference type="AlphaFoldDB" id="A0A0R3WUL4"/>
<reference evidence="3" key="1">
    <citation type="submission" date="2017-02" db="UniProtKB">
        <authorList>
            <consortium name="WormBaseParasite"/>
        </authorList>
    </citation>
    <scope>IDENTIFICATION</scope>
</reference>
<gene>
    <name evidence="1" type="ORF">TTAC_LOCUS4441</name>
</gene>
<evidence type="ECO:0000313" key="2">
    <source>
        <dbReference type="Proteomes" id="UP000274429"/>
    </source>
</evidence>